<evidence type="ECO:0000313" key="4">
    <source>
        <dbReference type="Proteomes" id="UP000664940"/>
    </source>
</evidence>
<evidence type="ECO:0000256" key="2">
    <source>
        <dbReference type="SAM" id="SignalP"/>
    </source>
</evidence>
<keyword evidence="1" id="KW-0812">Transmembrane</keyword>
<evidence type="ECO:0000256" key="1">
    <source>
        <dbReference type="SAM" id="Phobius"/>
    </source>
</evidence>
<feature type="signal peptide" evidence="2">
    <location>
        <begin position="1"/>
        <end position="25"/>
    </location>
</feature>
<dbReference type="Proteomes" id="UP000664940">
    <property type="component" value="Unassembled WGS sequence"/>
</dbReference>
<accession>A0A833Z1K1</accession>
<feature type="chain" id="PRO_5032866150" evidence="2">
    <location>
        <begin position="26"/>
        <end position="142"/>
    </location>
</feature>
<sequence length="142" mass="15739">MNVGLHNLPAALWAMPLHSPPPCWACLPPPCSPRVCHLPYCNPSLPGHPTLPLLPVWMNVSSLTPWLLDSHTVQFSVSSGCFLFLNCCCSYFGSARRHSVSAYTSILAGSPLSNLLILLIIHFHKIDFWIHGFDKKALFGYL</sequence>
<feature type="transmembrane region" description="Helical" evidence="1">
    <location>
        <begin position="100"/>
        <end position="123"/>
    </location>
</feature>
<feature type="transmembrane region" description="Helical" evidence="1">
    <location>
        <begin position="73"/>
        <end position="93"/>
    </location>
</feature>
<gene>
    <name evidence="3" type="ORF">HJG60_008593</name>
</gene>
<comment type="caution">
    <text evidence="3">The sequence shown here is derived from an EMBL/GenBank/DDBJ whole genome shotgun (WGS) entry which is preliminary data.</text>
</comment>
<evidence type="ECO:0000313" key="3">
    <source>
        <dbReference type="EMBL" id="KAF6084317.1"/>
    </source>
</evidence>
<keyword evidence="1" id="KW-0472">Membrane</keyword>
<reference evidence="3 4" key="1">
    <citation type="journal article" date="2020" name="Nature">
        <title>Six reference-quality genomes reveal evolution of bat adaptations.</title>
        <authorList>
            <person name="Jebb D."/>
            <person name="Huang Z."/>
            <person name="Pippel M."/>
            <person name="Hughes G.M."/>
            <person name="Lavrichenko K."/>
            <person name="Devanna P."/>
            <person name="Winkler S."/>
            <person name="Jermiin L.S."/>
            <person name="Skirmuntt E.C."/>
            <person name="Katzourakis A."/>
            <person name="Burkitt-Gray L."/>
            <person name="Ray D.A."/>
            <person name="Sullivan K.A.M."/>
            <person name="Roscito J.G."/>
            <person name="Kirilenko B.M."/>
            <person name="Davalos L.M."/>
            <person name="Corthals A.P."/>
            <person name="Power M.L."/>
            <person name="Jones G."/>
            <person name="Ransome R.D."/>
            <person name="Dechmann D.K.N."/>
            <person name="Locatelli A.G."/>
            <person name="Puechmaille S.J."/>
            <person name="Fedrigo O."/>
            <person name="Jarvis E.D."/>
            <person name="Hiller M."/>
            <person name="Vernes S.C."/>
            <person name="Myers E.W."/>
            <person name="Teeling E.C."/>
        </authorList>
    </citation>
    <scope>NUCLEOTIDE SEQUENCE [LARGE SCALE GENOMIC DNA]</scope>
    <source>
        <strain evidence="3">Bat1K_MPI-CBG_1</strain>
    </source>
</reference>
<dbReference type="EMBL" id="JABVXQ010000012">
    <property type="protein sequence ID" value="KAF6084317.1"/>
    <property type="molecule type" value="Genomic_DNA"/>
</dbReference>
<name>A0A833Z1K1_9CHIR</name>
<organism evidence="3 4">
    <name type="scientific">Phyllostomus discolor</name>
    <name type="common">pale spear-nosed bat</name>
    <dbReference type="NCBI Taxonomy" id="89673"/>
    <lineage>
        <taxon>Eukaryota</taxon>
        <taxon>Metazoa</taxon>
        <taxon>Chordata</taxon>
        <taxon>Craniata</taxon>
        <taxon>Vertebrata</taxon>
        <taxon>Euteleostomi</taxon>
        <taxon>Mammalia</taxon>
        <taxon>Eutheria</taxon>
        <taxon>Laurasiatheria</taxon>
        <taxon>Chiroptera</taxon>
        <taxon>Yangochiroptera</taxon>
        <taxon>Phyllostomidae</taxon>
        <taxon>Phyllostominae</taxon>
        <taxon>Phyllostomus</taxon>
    </lineage>
</organism>
<protein>
    <submittedName>
        <fullName evidence="3">Uncharacterized protein</fullName>
    </submittedName>
</protein>
<dbReference type="AlphaFoldDB" id="A0A833Z1K1"/>
<proteinExistence type="predicted"/>
<keyword evidence="1" id="KW-1133">Transmembrane helix</keyword>
<keyword evidence="2" id="KW-0732">Signal</keyword>